<dbReference type="GO" id="GO:0015074">
    <property type="term" value="P:DNA integration"/>
    <property type="evidence" value="ECO:0007669"/>
    <property type="project" value="InterPro"/>
</dbReference>
<dbReference type="AlphaFoldDB" id="H7C8H1"/>
<evidence type="ECO:0000313" key="2">
    <source>
        <dbReference type="EMBL" id="BAL72688.1"/>
    </source>
</evidence>
<name>H7C8H1_9GAMM</name>
<proteinExistence type="predicted"/>
<dbReference type="PANTHER" id="PTHR37936">
    <property type="entry name" value="TRANSPOSASE INSC FOR INSERTION ELEMENT IS2A-RELATED"/>
    <property type="match status" value="1"/>
</dbReference>
<sequence>MIGKINEDDALKMIAMCLFVNVIDKLPTNGSRRVWAMLRQQSENKNIAIINAKRVYRIMRRSALLQERKPAIPVLKRAHTGKVAVNESNQRWCSDGFEFRCNNGEKLCVTCALDCCAREALHCAASTGGFDSETVKDVMMGAVEYHFGNGLPTKSVEWLTDTGSAYRANEARWFAKQVVLSPRHSVIRSPQSNGIAESFVKIMKQDYIV</sequence>
<reference evidence="2" key="1">
    <citation type="journal article" date="2012" name="Infect. Immun.">
        <title>Molecular Characterizations of Cytolethal Distending Toxin Produced by Providencia alcalifaciens Strains Isolated from Patients with Diarrhea.</title>
        <authorList>
            <person name="Shima A."/>
            <person name="Hinenoya A."/>
            <person name="Asakura M."/>
            <person name="Sugimoto N."/>
            <person name="Tsukamoto T."/>
            <person name="Ito H."/>
            <person name="Nagita A."/>
            <person name="Faruque S.M."/>
            <person name="Yamasaki S."/>
        </authorList>
    </citation>
    <scope>NUCLEOTIDE SEQUENCE</scope>
    <source>
        <strain evidence="2">AH-31</strain>
    </source>
</reference>
<organism evidence="2">
    <name type="scientific">Providencia alcalifaciens</name>
    <dbReference type="NCBI Taxonomy" id="126385"/>
    <lineage>
        <taxon>Bacteria</taxon>
        <taxon>Pseudomonadati</taxon>
        <taxon>Pseudomonadota</taxon>
        <taxon>Gammaproteobacteria</taxon>
        <taxon>Enterobacterales</taxon>
        <taxon>Morganellaceae</taxon>
        <taxon>Providencia</taxon>
    </lineage>
</organism>
<accession>H7C8H1</accession>
<dbReference type="InterPro" id="IPR012337">
    <property type="entry name" value="RNaseH-like_sf"/>
</dbReference>
<dbReference type="Pfam" id="PF00665">
    <property type="entry name" value="rve"/>
    <property type="match status" value="1"/>
</dbReference>
<dbReference type="InterPro" id="IPR001584">
    <property type="entry name" value="Integrase_cat-core"/>
</dbReference>
<protein>
    <recommendedName>
        <fullName evidence="1">Integrase catalytic domain-containing protein</fullName>
    </recommendedName>
</protein>
<dbReference type="GO" id="GO:0003676">
    <property type="term" value="F:nucleic acid binding"/>
    <property type="evidence" value="ECO:0007669"/>
    <property type="project" value="InterPro"/>
</dbReference>
<feature type="domain" description="Integrase catalytic" evidence="1">
    <location>
        <begin position="86"/>
        <end position="190"/>
    </location>
</feature>
<dbReference type="Gene3D" id="3.30.420.10">
    <property type="entry name" value="Ribonuclease H-like superfamily/Ribonuclease H"/>
    <property type="match status" value="1"/>
</dbReference>
<dbReference type="SUPFAM" id="SSF53098">
    <property type="entry name" value="Ribonuclease H-like"/>
    <property type="match status" value="1"/>
</dbReference>
<dbReference type="EMBL" id="AB583184">
    <property type="protein sequence ID" value="BAL72688.1"/>
    <property type="molecule type" value="Genomic_DNA"/>
</dbReference>
<dbReference type="InterPro" id="IPR036397">
    <property type="entry name" value="RNaseH_sf"/>
</dbReference>
<dbReference type="PANTHER" id="PTHR37936:SF3">
    <property type="entry name" value="TRANSPOSASE INSC FOR INSERTION ELEMENT IS2A-RELATED"/>
    <property type="match status" value="1"/>
</dbReference>
<evidence type="ECO:0000259" key="1">
    <source>
        <dbReference type="Pfam" id="PF00665"/>
    </source>
</evidence>